<evidence type="ECO:0000313" key="2">
    <source>
        <dbReference type="Proteomes" id="UP000499080"/>
    </source>
</evidence>
<name>A0A4Y2J627_ARAVE</name>
<dbReference type="InterPro" id="IPR004083">
    <property type="entry name" value="Raptor"/>
</dbReference>
<dbReference type="GO" id="GO:0031931">
    <property type="term" value="C:TORC1 complex"/>
    <property type="evidence" value="ECO:0007669"/>
    <property type="project" value="InterPro"/>
</dbReference>
<keyword evidence="2" id="KW-1185">Reference proteome</keyword>
<proteinExistence type="predicted"/>
<dbReference type="GO" id="GO:0010506">
    <property type="term" value="P:regulation of autophagy"/>
    <property type="evidence" value="ECO:0007669"/>
    <property type="project" value="TreeGrafter"/>
</dbReference>
<dbReference type="PANTHER" id="PTHR12848:SF16">
    <property type="entry name" value="REGULATORY-ASSOCIATED PROTEIN OF MTOR"/>
    <property type="match status" value="1"/>
</dbReference>
<dbReference type="AlphaFoldDB" id="A0A4Y2J627"/>
<dbReference type="GO" id="GO:0005737">
    <property type="term" value="C:cytoplasm"/>
    <property type="evidence" value="ECO:0007669"/>
    <property type="project" value="TreeGrafter"/>
</dbReference>
<comment type="caution">
    <text evidence="1">The sequence shown here is derived from an EMBL/GenBank/DDBJ whole genome shotgun (WGS) entry which is preliminary data.</text>
</comment>
<dbReference type="GO" id="GO:0071230">
    <property type="term" value="P:cellular response to amino acid stimulus"/>
    <property type="evidence" value="ECO:0007669"/>
    <property type="project" value="TreeGrafter"/>
</dbReference>
<feature type="non-terminal residue" evidence="1">
    <location>
        <position position="101"/>
    </location>
</feature>
<reference evidence="1 2" key="1">
    <citation type="journal article" date="2019" name="Sci. Rep.">
        <title>Orb-weaving spider Araneus ventricosus genome elucidates the spidroin gene catalogue.</title>
        <authorList>
            <person name="Kono N."/>
            <person name="Nakamura H."/>
            <person name="Ohtoshi R."/>
            <person name="Moran D.A.P."/>
            <person name="Shinohara A."/>
            <person name="Yoshida Y."/>
            <person name="Fujiwara M."/>
            <person name="Mori M."/>
            <person name="Tomita M."/>
            <person name="Arakawa K."/>
        </authorList>
    </citation>
    <scope>NUCLEOTIDE SEQUENCE [LARGE SCALE GENOMIC DNA]</scope>
</reference>
<organism evidence="1 2">
    <name type="scientific">Araneus ventricosus</name>
    <name type="common">Orbweaver spider</name>
    <name type="synonym">Epeira ventricosa</name>
    <dbReference type="NCBI Taxonomy" id="182803"/>
    <lineage>
        <taxon>Eukaryota</taxon>
        <taxon>Metazoa</taxon>
        <taxon>Ecdysozoa</taxon>
        <taxon>Arthropoda</taxon>
        <taxon>Chelicerata</taxon>
        <taxon>Arachnida</taxon>
        <taxon>Araneae</taxon>
        <taxon>Araneomorphae</taxon>
        <taxon>Entelegynae</taxon>
        <taxon>Araneoidea</taxon>
        <taxon>Araneidae</taxon>
        <taxon>Araneus</taxon>
    </lineage>
</organism>
<dbReference type="SUPFAM" id="SSF50978">
    <property type="entry name" value="WD40 repeat-like"/>
    <property type="match status" value="1"/>
</dbReference>
<dbReference type="GO" id="GO:0009267">
    <property type="term" value="P:cellular response to starvation"/>
    <property type="evidence" value="ECO:0007669"/>
    <property type="project" value="TreeGrafter"/>
</dbReference>
<dbReference type="PANTHER" id="PTHR12848">
    <property type="entry name" value="REGULATORY-ASSOCIATED PROTEIN OF MTOR"/>
    <property type="match status" value="1"/>
</dbReference>
<dbReference type="InterPro" id="IPR015943">
    <property type="entry name" value="WD40/YVTN_repeat-like_dom_sf"/>
</dbReference>
<dbReference type="GO" id="GO:0038202">
    <property type="term" value="P:TORC1 signaling"/>
    <property type="evidence" value="ECO:0007669"/>
    <property type="project" value="TreeGrafter"/>
</dbReference>
<evidence type="ECO:0000313" key="1">
    <source>
        <dbReference type="EMBL" id="GBM85395.1"/>
    </source>
</evidence>
<protein>
    <submittedName>
        <fullName evidence="1">Regulatory-associated protein of mTOR</fullName>
    </submittedName>
</protein>
<dbReference type="EMBL" id="BGPR01109272">
    <property type="protein sequence ID" value="GBM85395.1"/>
    <property type="molecule type" value="Genomic_DNA"/>
</dbReference>
<dbReference type="Gene3D" id="2.130.10.10">
    <property type="entry name" value="YVTN repeat-like/Quinoprotein amine dehydrogenase"/>
    <property type="match status" value="1"/>
</dbReference>
<dbReference type="OrthoDB" id="10262360at2759"/>
<dbReference type="Proteomes" id="UP000499080">
    <property type="component" value="Unassembled WGS sequence"/>
</dbReference>
<sequence>MGQLDSSGSQPTLPYIGANVAGDVRFWDLRHTNSIRNIPPAHGMTAMAIHPQLDLIACGAASQFISVFNQNGDNISTIKYHDGFMGHRIGPISCLGFHPYK</sequence>
<dbReference type="GO" id="GO:0030674">
    <property type="term" value="F:protein-macromolecule adaptor activity"/>
    <property type="evidence" value="ECO:0007669"/>
    <property type="project" value="TreeGrafter"/>
</dbReference>
<dbReference type="InterPro" id="IPR036322">
    <property type="entry name" value="WD40_repeat_dom_sf"/>
</dbReference>
<accession>A0A4Y2J627</accession>
<dbReference type="GO" id="GO:0030307">
    <property type="term" value="P:positive regulation of cell growth"/>
    <property type="evidence" value="ECO:0007669"/>
    <property type="project" value="TreeGrafter"/>
</dbReference>
<gene>
    <name evidence="1" type="primary">Rptor_1</name>
    <name evidence="1" type="ORF">AVEN_109793_1</name>
</gene>